<accession>A0A8B6CYY9</accession>
<name>A0A8B6CYY9_MYTGA</name>
<dbReference type="InterPro" id="IPR027417">
    <property type="entry name" value="P-loop_NTPase"/>
</dbReference>
<dbReference type="AlphaFoldDB" id="A0A8B6CYY9"/>
<feature type="domain" description="TLDc" evidence="2">
    <location>
        <begin position="23"/>
        <end position="198"/>
    </location>
</feature>
<sequence>MDEYSKVLNSDGEQCESDSFESLIAMPEINKVDQKQISEWIGGRQKYTLLFKASRDGCVATTFHSKCNNKGATVTVLYNTNGSVYGGYTSVAWRSTGAYSIDNKAFLFRLYLNGTAKPVQFPVTVPGHAINDNPNYGPTFGGGHDLYTFNGTVTHDGTCYPLNGSANFGNSYNMKGENLNTIGNGNLKVTDLEVYMVEELPNAPLENPWRRTPEWNLKFLEELKANVEHYKPLKELKIQQARILLVGQVGAGKSSFFNTVNSIFRGYITSQACSGNAEHSLTTVYRTYQVRNGPSGKPMNFRLHDTRGLEADQGIDGHEISYIVDGHLPDRHQFNPSLPISPEIPGFITSPQLSDKIHCVAFVMDSSTVDVLPEKVLERIKSLQTRLNQKGVPQVVLLTKVDKVCPIMTEESVSRVFYSPIVQEVVDRVSQIMGLPRAHILPLKNYESEMELDDNVSTLALITLQQVLRFADDYMYNYLDLLEEGKLKQENIRE</sequence>
<dbReference type="OrthoDB" id="6079843at2759"/>
<protein>
    <recommendedName>
        <fullName evidence="2">TLDc domain-containing protein</fullName>
    </recommendedName>
</protein>
<comment type="similarity">
    <text evidence="1">Belongs to the IFI44 family.</text>
</comment>
<dbReference type="Gene3D" id="3.40.50.300">
    <property type="entry name" value="P-loop containing nucleotide triphosphate hydrolases"/>
    <property type="match status" value="1"/>
</dbReference>
<dbReference type="Pfam" id="PF07534">
    <property type="entry name" value="TLD"/>
    <property type="match status" value="1"/>
</dbReference>
<dbReference type="PROSITE" id="PS51886">
    <property type="entry name" value="TLDC"/>
    <property type="match status" value="1"/>
</dbReference>
<proteinExistence type="inferred from homology"/>
<dbReference type="EMBL" id="UYJE01002486">
    <property type="protein sequence ID" value="VDI11097.1"/>
    <property type="molecule type" value="Genomic_DNA"/>
</dbReference>
<keyword evidence="4" id="KW-1185">Reference proteome</keyword>
<comment type="caution">
    <text evidence="3">The sequence shown here is derived from an EMBL/GenBank/DDBJ whole genome shotgun (WGS) entry which is preliminary data.</text>
</comment>
<gene>
    <name evidence="3" type="ORF">MGAL_10B008605</name>
</gene>
<dbReference type="SUPFAM" id="SSF52540">
    <property type="entry name" value="P-loop containing nucleoside triphosphate hydrolases"/>
    <property type="match status" value="1"/>
</dbReference>
<evidence type="ECO:0000259" key="2">
    <source>
        <dbReference type="PROSITE" id="PS51886"/>
    </source>
</evidence>
<evidence type="ECO:0000313" key="4">
    <source>
        <dbReference type="Proteomes" id="UP000596742"/>
    </source>
</evidence>
<dbReference type="PANTHER" id="PTHR14241:SF32">
    <property type="entry name" value="VWFA DOMAIN-CONTAINING PROTEIN-RELATED"/>
    <property type="match status" value="1"/>
</dbReference>
<dbReference type="Proteomes" id="UP000596742">
    <property type="component" value="Unassembled WGS sequence"/>
</dbReference>
<dbReference type="CDD" id="cd00882">
    <property type="entry name" value="Ras_like_GTPase"/>
    <property type="match status" value="1"/>
</dbReference>
<dbReference type="InterPro" id="IPR006571">
    <property type="entry name" value="TLDc_dom"/>
</dbReference>
<dbReference type="PANTHER" id="PTHR14241">
    <property type="entry name" value="INTERFERON-INDUCED PROTEIN 44"/>
    <property type="match status" value="1"/>
</dbReference>
<evidence type="ECO:0000313" key="3">
    <source>
        <dbReference type="EMBL" id="VDI11097.1"/>
    </source>
</evidence>
<evidence type="ECO:0000256" key="1">
    <source>
        <dbReference type="ARBA" id="ARBA00009243"/>
    </source>
</evidence>
<reference evidence="3" key="1">
    <citation type="submission" date="2018-11" db="EMBL/GenBank/DDBJ databases">
        <authorList>
            <person name="Alioto T."/>
            <person name="Alioto T."/>
        </authorList>
    </citation>
    <scope>NUCLEOTIDE SEQUENCE</scope>
</reference>
<dbReference type="SMART" id="SM00584">
    <property type="entry name" value="TLDc"/>
    <property type="match status" value="1"/>
</dbReference>
<organism evidence="3 4">
    <name type="scientific">Mytilus galloprovincialis</name>
    <name type="common">Mediterranean mussel</name>
    <dbReference type="NCBI Taxonomy" id="29158"/>
    <lineage>
        <taxon>Eukaryota</taxon>
        <taxon>Metazoa</taxon>
        <taxon>Spiralia</taxon>
        <taxon>Lophotrochozoa</taxon>
        <taxon>Mollusca</taxon>
        <taxon>Bivalvia</taxon>
        <taxon>Autobranchia</taxon>
        <taxon>Pteriomorphia</taxon>
        <taxon>Mytilida</taxon>
        <taxon>Mytiloidea</taxon>
        <taxon>Mytilidae</taxon>
        <taxon>Mytilinae</taxon>
        <taxon>Mytilus</taxon>
    </lineage>
</organism>